<gene>
    <name evidence="3" type="ORF">C884_02286</name>
</gene>
<evidence type="ECO:0000256" key="2">
    <source>
        <dbReference type="SAM" id="SignalP"/>
    </source>
</evidence>
<accession>M2XD07</accession>
<sequence length="243" mass="24809">MRKRPVLLCTAALLSLALTGCSGGDDAESASDSSTSSAPETTSSPSATSSTTPSAEASEEATAPAEPAPAAPTAAEAPVDAPAEADAASSSGMSAEAQAFFDAGGACNSDTFPTGAPSPELMAELQTICAAQAGDQPGYAGPGSIDNYPMYPDTTDQTDYATDDGSGYQRPEADADGYVGPSEEYYGYNGYVEPGFEYQVGSECFDADLGRCKTSGELQLEHMEGAEVEELMQEQGTPLPSEQ</sequence>
<feature type="chain" id="PRO_5004028597" description="Lipoprotein" evidence="2">
    <location>
        <begin position="28"/>
        <end position="243"/>
    </location>
</feature>
<feature type="signal peptide" evidence="2">
    <location>
        <begin position="1"/>
        <end position="27"/>
    </location>
</feature>
<comment type="caution">
    <text evidence="3">The sequence shown here is derived from an EMBL/GenBank/DDBJ whole genome shotgun (WGS) entry which is preliminary data.</text>
</comment>
<name>M2XD07_9MICC</name>
<feature type="region of interest" description="Disordered" evidence="1">
    <location>
        <begin position="20"/>
        <end position="91"/>
    </location>
</feature>
<organism evidence="3 4">
    <name type="scientific">Kocuria palustris PEL</name>
    <dbReference type="NCBI Taxonomy" id="1236550"/>
    <lineage>
        <taxon>Bacteria</taxon>
        <taxon>Bacillati</taxon>
        <taxon>Actinomycetota</taxon>
        <taxon>Actinomycetes</taxon>
        <taxon>Micrococcales</taxon>
        <taxon>Micrococcaceae</taxon>
        <taxon>Kocuria</taxon>
    </lineage>
</organism>
<evidence type="ECO:0000313" key="4">
    <source>
        <dbReference type="Proteomes" id="UP000009877"/>
    </source>
</evidence>
<feature type="compositionally biased region" description="Low complexity" evidence="1">
    <location>
        <begin position="30"/>
        <end position="65"/>
    </location>
</feature>
<keyword evidence="2" id="KW-0732">Signal</keyword>
<dbReference type="AlphaFoldDB" id="M2XD07"/>
<keyword evidence="4" id="KW-1185">Reference proteome</keyword>
<dbReference type="Proteomes" id="UP000009877">
    <property type="component" value="Unassembled WGS sequence"/>
</dbReference>
<evidence type="ECO:0000256" key="1">
    <source>
        <dbReference type="SAM" id="MobiDB-lite"/>
    </source>
</evidence>
<proteinExistence type="predicted"/>
<evidence type="ECO:0000313" key="3">
    <source>
        <dbReference type="EMBL" id="EME36926.1"/>
    </source>
</evidence>
<dbReference type="EMBL" id="ANHZ02000007">
    <property type="protein sequence ID" value="EME36926.1"/>
    <property type="molecule type" value="Genomic_DNA"/>
</dbReference>
<feature type="compositionally biased region" description="Low complexity" evidence="1">
    <location>
        <begin position="71"/>
        <end position="91"/>
    </location>
</feature>
<evidence type="ECO:0008006" key="5">
    <source>
        <dbReference type="Google" id="ProtNLM"/>
    </source>
</evidence>
<protein>
    <recommendedName>
        <fullName evidence="5">Lipoprotein</fullName>
    </recommendedName>
</protein>
<dbReference type="RefSeq" id="WP_006214321.1">
    <property type="nucleotide sequence ID" value="NZ_ANHZ02000007.1"/>
</dbReference>
<dbReference type="PROSITE" id="PS51257">
    <property type="entry name" value="PROKAR_LIPOPROTEIN"/>
    <property type="match status" value="1"/>
</dbReference>
<reference evidence="3 4" key="1">
    <citation type="journal article" date="2014" name="Genome Announc.">
        <title>Draft Genome Sequence of Kocuria palustris PEL.</title>
        <authorList>
            <person name="Sharma G."/>
            <person name="Khatri I."/>
            <person name="Subramanian S."/>
        </authorList>
    </citation>
    <scope>NUCLEOTIDE SEQUENCE [LARGE SCALE GENOMIC DNA]</scope>
    <source>
        <strain evidence="3 4">PEL</strain>
    </source>
</reference>